<accession>A0A8K0UJP1</accession>
<evidence type="ECO:0000259" key="4">
    <source>
        <dbReference type="Pfam" id="PF10342"/>
    </source>
</evidence>
<dbReference type="InterPro" id="IPR018466">
    <property type="entry name" value="Kre9/Knh1-like_N"/>
</dbReference>
<sequence length="196" mass="20026">MRAFSAATFLSLAASVLAYQVTSPTNATGWTTTGPNVVSWTRVNTDPASFAIVLSNQASFPPQQIVLVALVDGTKDNSLTVNPPSGGWVAGSGYQVNLVKSTEELNTILAQSGDFSITSGTGSSTFSSSTTALTVTPTSRPTTTPTNTLGDQNNSGSTTPTDGDLNPTNTPSGALPTFNMQAGVFAILALLGSFLA</sequence>
<comment type="caution">
    <text evidence="5">The sequence shown here is derived from an EMBL/GenBank/DDBJ whole genome shotgun (WGS) entry which is preliminary data.</text>
</comment>
<protein>
    <recommendedName>
        <fullName evidence="4">Yeast cell wall synthesis Kre9/Knh1-like N-terminal domain-containing protein</fullName>
    </recommendedName>
</protein>
<feature type="signal peptide" evidence="3">
    <location>
        <begin position="1"/>
        <end position="18"/>
    </location>
</feature>
<dbReference type="EMBL" id="JAEVFJ010000024">
    <property type="protein sequence ID" value="KAH8094803.1"/>
    <property type="molecule type" value="Genomic_DNA"/>
</dbReference>
<evidence type="ECO:0000313" key="5">
    <source>
        <dbReference type="EMBL" id="KAH8094803.1"/>
    </source>
</evidence>
<proteinExistence type="predicted"/>
<evidence type="ECO:0000256" key="2">
    <source>
        <dbReference type="SAM" id="MobiDB-lite"/>
    </source>
</evidence>
<name>A0A8K0UJP1_9AGAR</name>
<evidence type="ECO:0000256" key="3">
    <source>
        <dbReference type="SAM" id="SignalP"/>
    </source>
</evidence>
<reference evidence="5" key="1">
    <citation type="journal article" date="2021" name="New Phytol.">
        <title>Evolutionary innovations through gain and loss of genes in the ectomycorrhizal Boletales.</title>
        <authorList>
            <person name="Wu G."/>
            <person name="Miyauchi S."/>
            <person name="Morin E."/>
            <person name="Kuo A."/>
            <person name="Drula E."/>
            <person name="Varga T."/>
            <person name="Kohler A."/>
            <person name="Feng B."/>
            <person name="Cao Y."/>
            <person name="Lipzen A."/>
            <person name="Daum C."/>
            <person name="Hundley H."/>
            <person name="Pangilinan J."/>
            <person name="Johnson J."/>
            <person name="Barry K."/>
            <person name="LaButti K."/>
            <person name="Ng V."/>
            <person name="Ahrendt S."/>
            <person name="Min B."/>
            <person name="Choi I.G."/>
            <person name="Park H."/>
            <person name="Plett J.M."/>
            <person name="Magnuson J."/>
            <person name="Spatafora J.W."/>
            <person name="Nagy L.G."/>
            <person name="Henrissat B."/>
            <person name="Grigoriev I.V."/>
            <person name="Yang Z.L."/>
            <person name="Xu J."/>
            <person name="Martin F.M."/>
        </authorList>
    </citation>
    <scope>NUCLEOTIDE SEQUENCE</scope>
    <source>
        <strain evidence="5">KKN 215</strain>
    </source>
</reference>
<dbReference type="AlphaFoldDB" id="A0A8K0UJP1"/>
<keyword evidence="1 3" id="KW-0732">Signal</keyword>
<dbReference type="InterPro" id="IPR052479">
    <property type="entry name" value="GPI-anchor_Adhesion_Reg"/>
</dbReference>
<dbReference type="PANTHER" id="PTHR35185:SF1">
    <property type="entry name" value="UPF0619 GPI-ANCHORED MEMBRANE PROTEIN C1322.10"/>
    <property type="match status" value="1"/>
</dbReference>
<dbReference type="Pfam" id="PF10342">
    <property type="entry name" value="Kre9_KNH"/>
    <property type="match status" value="1"/>
</dbReference>
<dbReference type="PANTHER" id="PTHR35185">
    <property type="entry name" value="SERINE/THREONINE-RICH PROTEIN ADG2-RELATED"/>
    <property type="match status" value="1"/>
</dbReference>
<feature type="domain" description="Yeast cell wall synthesis Kre9/Knh1-like N-terminal" evidence="4">
    <location>
        <begin position="23"/>
        <end position="117"/>
    </location>
</feature>
<gene>
    <name evidence="5" type="ORF">BXZ70DRAFT_946151</name>
</gene>
<evidence type="ECO:0000313" key="6">
    <source>
        <dbReference type="Proteomes" id="UP000813824"/>
    </source>
</evidence>
<feature type="compositionally biased region" description="Low complexity" evidence="2">
    <location>
        <begin position="120"/>
        <end position="148"/>
    </location>
</feature>
<dbReference type="OrthoDB" id="5316007at2759"/>
<keyword evidence="6" id="KW-1185">Reference proteome</keyword>
<feature type="compositionally biased region" description="Polar residues" evidence="2">
    <location>
        <begin position="149"/>
        <end position="172"/>
    </location>
</feature>
<evidence type="ECO:0000256" key="1">
    <source>
        <dbReference type="ARBA" id="ARBA00022729"/>
    </source>
</evidence>
<feature type="chain" id="PRO_5035453431" description="Yeast cell wall synthesis Kre9/Knh1-like N-terminal domain-containing protein" evidence="3">
    <location>
        <begin position="19"/>
        <end position="196"/>
    </location>
</feature>
<feature type="region of interest" description="Disordered" evidence="2">
    <location>
        <begin position="120"/>
        <end position="174"/>
    </location>
</feature>
<dbReference type="Proteomes" id="UP000813824">
    <property type="component" value="Unassembled WGS sequence"/>
</dbReference>
<organism evidence="5 6">
    <name type="scientific">Cristinia sonorae</name>
    <dbReference type="NCBI Taxonomy" id="1940300"/>
    <lineage>
        <taxon>Eukaryota</taxon>
        <taxon>Fungi</taxon>
        <taxon>Dikarya</taxon>
        <taxon>Basidiomycota</taxon>
        <taxon>Agaricomycotina</taxon>
        <taxon>Agaricomycetes</taxon>
        <taxon>Agaricomycetidae</taxon>
        <taxon>Agaricales</taxon>
        <taxon>Pleurotineae</taxon>
        <taxon>Stephanosporaceae</taxon>
        <taxon>Cristinia</taxon>
    </lineage>
</organism>